<accession>A0A841FPL9</accession>
<dbReference type="EC" id="5.1.3.32" evidence="1"/>
<dbReference type="SUPFAM" id="SSF54909">
    <property type="entry name" value="Dimeric alpha+beta barrel"/>
    <property type="match status" value="1"/>
</dbReference>
<sequence length="106" mass="12180">MEIALHTRLNPGRELDYDKVHETIPAELAAALKEAGVRDWRIWRDGTHLFHLIDVEDYQAMRAALREHPANVAWQEQVGPLHEVKDNYDGRDSGIAHVWSLSEQDS</sequence>
<dbReference type="RefSeq" id="WP_184787357.1">
    <property type="nucleotide sequence ID" value="NZ_BONT01000088.1"/>
</dbReference>
<name>A0A841FPL9_9ACTN</name>
<dbReference type="EMBL" id="JACHGT010000004">
    <property type="protein sequence ID" value="MBB6034509.1"/>
    <property type="molecule type" value="Genomic_DNA"/>
</dbReference>
<dbReference type="GO" id="GO:0062192">
    <property type="term" value="F:L-rhamnose mutarotase activity"/>
    <property type="evidence" value="ECO:0007669"/>
    <property type="project" value="UniProtKB-EC"/>
</dbReference>
<comment type="caution">
    <text evidence="1">The sequence shown here is derived from an EMBL/GenBank/DDBJ whole genome shotgun (WGS) entry which is preliminary data.</text>
</comment>
<dbReference type="Proteomes" id="UP000548476">
    <property type="component" value="Unassembled WGS sequence"/>
</dbReference>
<dbReference type="Pfam" id="PF05336">
    <property type="entry name" value="rhaM"/>
    <property type="match status" value="1"/>
</dbReference>
<protein>
    <submittedName>
        <fullName evidence="1">L-rhamnose mutarotase</fullName>
        <ecNumber evidence="1">5.1.3.32</ecNumber>
    </submittedName>
</protein>
<keyword evidence="1" id="KW-0413">Isomerase</keyword>
<dbReference type="InterPro" id="IPR008000">
    <property type="entry name" value="Rham/fucose_mutarotase"/>
</dbReference>
<evidence type="ECO:0000313" key="1">
    <source>
        <dbReference type="EMBL" id="MBB6034509.1"/>
    </source>
</evidence>
<keyword evidence="2" id="KW-1185">Reference proteome</keyword>
<reference evidence="1 2" key="1">
    <citation type="submission" date="2020-08" db="EMBL/GenBank/DDBJ databases">
        <title>Genomic Encyclopedia of Type Strains, Phase IV (KMG-IV): sequencing the most valuable type-strain genomes for metagenomic binning, comparative biology and taxonomic classification.</title>
        <authorList>
            <person name="Goeker M."/>
        </authorList>
    </citation>
    <scope>NUCLEOTIDE SEQUENCE [LARGE SCALE GENOMIC DNA]</scope>
    <source>
        <strain evidence="1 2">YIM 65646</strain>
    </source>
</reference>
<gene>
    <name evidence="1" type="ORF">HNR73_002359</name>
</gene>
<organism evidence="1 2">
    <name type="scientific">Phytomonospora endophytica</name>
    <dbReference type="NCBI Taxonomy" id="714109"/>
    <lineage>
        <taxon>Bacteria</taxon>
        <taxon>Bacillati</taxon>
        <taxon>Actinomycetota</taxon>
        <taxon>Actinomycetes</taxon>
        <taxon>Micromonosporales</taxon>
        <taxon>Micromonosporaceae</taxon>
        <taxon>Phytomonospora</taxon>
    </lineage>
</organism>
<dbReference type="Gene3D" id="3.30.70.100">
    <property type="match status" value="1"/>
</dbReference>
<evidence type="ECO:0000313" key="2">
    <source>
        <dbReference type="Proteomes" id="UP000548476"/>
    </source>
</evidence>
<dbReference type="InterPro" id="IPR011008">
    <property type="entry name" value="Dimeric_a/b-barrel"/>
</dbReference>
<proteinExistence type="predicted"/>
<dbReference type="AlphaFoldDB" id="A0A841FPL9"/>